<dbReference type="Pfam" id="PF07929">
    <property type="entry name" value="PRiA4_ORF3"/>
    <property type="match status" value="1"/>
</dbReference>
<dbReference type="InterPro" id="IPR024047">
    <property type="entry name" value="MM3350-like_sf"/>
</dbReference>
<dbReference type="Proteomes" id="UP000260793">
    <property type="component" value="Unassembled WGS sequence"/>
</dbReference>
<sequence>MVYFVIGKRSMLLYAKTRWIGGRRMVLQTKGLCKYCGKEYTKGGMLRHLQTCKKRSAKLAEEKGKRRCRYFQVVITGKYQKDYWLIVEASENTTLKELDVFIRDIWVECCGHLSAFTIHEEQYESNPDTDAFWGIPSRNMNYRLKDVVDVGDNFLYEYDFGSTTELVLSIHSCRDGEKKNNEIVILSRNNPPKILCSNCEQNEAKWVNPEGYYEGEPFWCDECLEAENDEEGEDYELEFLLPVCNSPRMGVCGYEGSDSYPDQFEPDEQ</sequence>
<dbReference type="EMBL" id="QSQN01000040">
    <property type="protein sequence ID" value="RGK37369.1"/>
    <property type="molecule type" value="Genomic_DNA"/>
</dbReference>
<name>A0A3E4LIL3_9FIRM</name>
<accession>A0A3E4LIL3</accession>
<gene>
    <name evidence="2" type="ORF">DXD17_12540</name>
</gene>
<dbReference type="AlphaFoldDB" id="A0A3E4LIL3"/>
<dbReference type="Gene3D" id="3.10.290.30">
    <property type="entry name" value="MM3350-like"/>
    <property type="match status" value="1"/>
</dbReference>
<dbReference type="SUPFAM" id="SSF159941">
    <property type="entry name" value="MM3350-like"/>
    <property type="match status" value="1"/>
</dbReference>
<organism evidence="2 3">
    <name type="scientific">[Ruminococcus] lactaris</name>
    <dbReference type="NCBI Taxonomy" id="46228"/>
    <lineage>
        <taxon>Bacteria</taxon>
        <taxon>Bacillati</taxon>
        <taxon>Bacillota</taxon>
        <taxon>Clostridia</taxon>
        <taxon>Lachnospirales</taxon>
        <taxon>Lachnospiraceae</taxon>
        <taxon>Mediterraneibacter</taxon>
    </lineage>
</organism>
<protein>
    <recommendedName>
        <fullName evidence="1">Plasmid pRiA4b Orf3-like domain-containing protein</fullName>
    </recommendedName>
</protein>
<proteinExistence type="predicted"/>
<feature type="domain" description="Plasmid pRiA4b Orf3-like" evidence="1">
    <location>
        <begin position="84"/>
        <end position="181"/>
    </location>
</feature>
<evidence type="ECO:0000313" key="2">
    <source>
        <dbReference type="EMBL" id="RGK37369.1"/>
    </source>
</evidence>
<evidence type="ECO:0000259" key="1">
    <source>
        <dbReference type="Pfam" id="PF07929"/>
    </source>
</evidence>
<evidence type="ECO:0000313" key="3">
    <source>
        <dbReference type="Proteomes" id="UP000260793"/>
    </source>
</evidence>
<dbReference type="InterPro" id="IPR012912">
    <property type="entry name" value="Plasmid_pRiA4b_Orf3-like"/>
</dbReference>
<comment type="caution">
    <text evidence="2">The sequence shown here is derived from an EMBL/GenBank/DDBJ whole genome shotgun (WGS) entry which is preliminary data.</text>
</comment>
<reference evidence="2 3" key="1">
    <citation type="submission" date="2018-08" db="EMBL/GenBank/DDBJ databases">
        <title>A genome reference for cultivated species of the human gut microbiota.</title>
        <authorList>
            <person name="Zou Y."/>
            <person name="Xue W."/>
            <person name="Luo G."/>
        </authorList>
    </citation>
    <scope>NUCLEOTIDE SEQUENCE [LARGE SCALE GENOMIC DNA]</scope>
    <source>
        <strain evidence="2 3">TF11-7</strain>
    </source>
</reference>